<feature type="chain" id="PRO_5036412244" evidence="1">
    <location>
        <begin position="17"/>
        <end position="189"/>
    </location>
</feature>
<dbReference type="Proteomes" id="UP000663874">
    <property type="component" value="Unassembled WGS sequence"/>
</dbReference>
<feature type="signal peptide" evidence="1">
    <location>
        <begin position="1"/>
        <end position="16"/>
    </location>
</feature>
<evidence type="ECO:0000256" key="1">
    <source>
        <dbReference type="SAM" id="SignalP"/>
    </source>
</evidence>
<protein>
    <submittedName>
        <fullName evidence="2">Uncharacterized protein</fullName>
    </submittedName>
</protein>
<gene>
    <name evidence="3" type="ORF">FNK824_LOCUS20051</name>
    <name evidence="2" type="ORF">JXQ802_LOCUS39354</name>
</gene>
<evidence type="ECO:0000313" key="2">
    <source>
        <dbReference type="EMBL" id="CAF1481938.1"/>
    </source>
</evidence>
<sequence length="189" mass="20446">MHLILAVTTTSTSTAATTVTITSNTCTSGWTGVTVFTVCTSCPNINPYQQYTYTYVAIGTQTRISFALREDVGFFALDDISVRSNSAPTVELLTNGGFEGGSYSPWIYCNPSGSSYAGEIERTSNNFYYSGTTYAAHSGNYYYVDGAVGKADYITQKFASTIGTTYTISFWLFNKGSSSNSDVRIILSV</sequence>
<dbReference type="EMBL" id="CAJOBE010003613">
    <property type="protein sequence ID" value="CAF3890916.1"/>
    <property type="molecule type" value="Genomic_DNA"/>
</dbReference>
<reference evidence="2" key="1">
    <citation type="submission" date="2021-02" db="EMBL/GenBank/DDBJ databases">
        <authorList>
            <person name="Nowell W R."/>
        </authorList>
    </citation>
    <scope>NUCLEOTIDE SEQUENCE</scope>
</reference>
<organism evidence="2 4">
    <name type="scientific">Rotaria sordida</name>
    <dbReference type="NCBI Taxonomy" id="392033"/>
    <lineage>
        <taxon>Eukaryota</taxon>
        <taxon>Metazoa</taxon>
        <taxon>Spiralia</taxon>
        <taxon>Gnathifera</taxon>
        <taxon>Rotifera</taxon>
        <taxon>Eurotatoria</taxon>
        <taxon>Bdelloidea</taxon>
        <taxon>Philodinida</taxon>
        <taxon>Philodinidae</taxon>
        <taxon>Rotaria</taxon>
    </lineage>
</organism>
<keyword evidence="1" id="KW-0732">Signal</keyword>
<evidence type="ECO:0000313" key="3">
    <source>
        <dbReference type="EMBL" id="CAF3890916.1"/>
    </source>
</evidence>
<dbReference type="Proteomes" id="UP000663870">
    <property type="component" value="Unassembled WGS sequence"/>
</dbReference>
<name>A0A815RYG7_9BILA</name>
<keyword evidence="4" id="KW-1185">Reference proteome</keyword>
<accession>A0A815RYG7</accession>
<dbReference type="EMBL" id="CAJNOL010002263">
    <property type="protein sequence ID" value="CAF1481938.1"/>
    <property type="molecule type" value="Genomic_DNA"/>
</dbReference>
<dbReference type="Gene3D" id="2.60.120.260">
    <property type="entry name" value="Galactose-binding domain-like"/>
    <property type="match status" value="1"/>
</dbReference>
<evidence type="ECO:0000313" key="4">
    <source>
        <dbReference type="Proteomes" id="UP000663870"/>
    </source>
</evidence>
<dbReference type="AlphaFoldDB" id="A0A815RYG7"/>
<comment type="caution">
    <text evidence="2">The sequence shown here is derived from an EMBL/GenBank/DDBJ whole genome shotgun (WGS) entry which is preliminary data.</text>
</comment>
<proteinExistence type="predicted"/>